<evidence type="ECO:0000313" key="2">
    <source>
        <dbReference type="Proteomes" id="UP001165287"/>
    </source>
</evidence>
<gene>
    <name evidence="1" type="ORF">K9V48_11845</name>
</gene>
<organism evidence="1 2">
    <name type="scientific">Metabacillus rhizolycopersici</name>
    <dbReference type="NCBI Taxonomy" id="2875709"/>
    <lineage>
        <taxon>Bacteria</taxon>
        <taxon>Bacillati</taxon>
        <taxon>Bacillota</taxon>
        <taxon>Bacilli</taxon>
        <taxon>Bacillales</taxon>
        <taxon>Bacillaceae</taxon>
        <taxon>Metabacillus</taxon>
    </lineage>
</organism>
<accession>A0ABS7US19</accession>
<name>A0ABS7US19_9BACI</name>
<protein>
    <submittedName>
        <fullName evidence="1">Uncharacterized protein</fullName>
    </submittedName>
</protein>
<dbReference type="Proteomes" id="UP001165287">
    <property type="component" value="Unassembled WGS sequence"/>
</dbReference>
<proteinExistence type="predicted"/>
<evidence type="ECO:0000313" key="1">
    <source>
        <dbReference type="EMBL" id="MBZ5750926.1"/>
    </source>
</evidence>
<sequence>MTNHLQQDFKVKSLFEGQIHERHQFKLKIHGYDYQGLFHNGEIQWFNPHPKNKLEENHLTDIESKVYDLVINYLK</sequence>
<comment type="caution">
    <text evidence="1">The sequence shown here is derived from an EMBL/GenBank/DDBJ whole genome shotgun (WGS) entry which is preliminary data.</text>
</comment>
<keyword evidence="2" id="KW-1185">Reference proteome</keyword>
<dbReference type="EMBL" id="JAIQUM010000023">
    <property type="protein sequence ID" value="MBZ5750926.1"/>
    <property type="molecule type" value="Genomic_DNA"/>
</dbReference>
<dbReference type="RefSeq" id="WP_224139205.1">
    <property type="nucleotide sequence ID" value="NZ_JAIQUM010000023.1"/>
</dbReference>
<reference evidence="1" key="1">
    <citation type="submission" date="2024-05" db="EMBL/GenBank/DDBJ databases">
        <title>Metabacillus sp. nov., isolated from the rhizosphere soil of tomato plants.</title>
        <authorList>
            <person name="Ma R."/>
        </authorList>
    </citation>
    <scope>NUCLEOTIDE SEQUENCE</scope>
    <source>
        <strain evidence="1">DBTR6</strain>
    </source>
</reference>